<dbReference type="STRING" id="1108044.GOOTI_242_00240"/>
<dbReference type="EMBL" id="BAFB01000242">
    <property type="protein sequence ID" value="GAB36910.1"/>
    <property type="molecule type" value="Genomic_DNA"/>
</dbReference>
<organism evidence="1 2">
    <name type="scientific">Gordonia otitidis (strain DSM 44809 / CCUG 52243 / JCM 12355 / NBRC 100426 / IFM 10032)</name>
    <dbReference type="NCBI Taxonomy" id="1108044"/>
    <lineage>
        <taxon>Bacteria</taxon>
        <taxon>Bacillati</taxon>
        <taxon>Actinomycetota</taxon>
        <taxon>Actinomycetes</taxon>
        <taxon>Mycobacteriales</taxon>
        <taxon>Gordoniaceae</taxon>
        <taxon>Gordonia</taxon>
    </lineage>
</organism>
<evidence type="ECO:0000313" key="2">
    <source>
        <dbReference type="Proteomes" id="UP000005038"/>
    </source>
</evidence>
<dbReference type="AlphaFoldDB" id="H5TTV2"/>
<dbReference type="Proteomes" id="UP000005038">
    <property type="component" value="Unassembled WGS sequence"/>
</dbReference>
<evidence type="ECO:0008006" key="3">
    <source>
        <dbReference type="Google" id="ProtNLM"/>
    </source>
</evidence>
<reference evidence="1" key="1">
    <citation type="submission" date="2012-02" db="EMBL/GenBank/DDBJ databases">
        <title>Whole genome shotgun sequence of Gordonia otitidis NBRC 100426.</title>
        <authorList>
            <person name="Yoshida I."/>
            <person name="Hosoyama A."/>
            <person name="Tsuchikane K."/>
            <person name="Katsumata H."/>
            <person name="Yamazaki S."/>
            <person name="Fujita N."/>
        </authorList>
    </citation>
    <scope>NUCLEOTIDE SEQUENCE [LARGE SCALE GENOMIC DNA]</scope>
    <source>
        <strain evidence="1">NBRC 100426</strain>
    </source>
</reference>
<dbReference type="OrthoDB" id="5517693at2"/>
<evidence type="ECO:0000313" key="1">
    <source>
        <dbReference type="EMBL" id="GAB36910.1"/>
    </source>
</evidence>
<proteinExistence type="predicted"/>
<comment type="caution">
    <text evidence="1">The sequence shown here is derived from an EMBL/GenBank/DDBJ whole genome shotgun (WGS) entry which is preliminary data.</text>
</comment>
<keyword evidence="2" id="KW-1185">Reference proteome</keyword>
<protein>
    <recommendedName>
        <fullName evidence="3">AbiEi antitoxin C-terminal domain-containing protein</fullName>
    </recommendedName>
</protein>
<name>H5TTV2_GORO1</name>
<dbReference type="RefSeq" id="WP_007241067.1">
    <property type="nucleotide sequence ID" value="NZ_BAFB01000242.1"/>
</dbReference>
<sequence>MVTFPVNEHGLILRRVALDAGATDRQLTRAVDAGALVRVWPGAYAPPDASRTPEELHRLKSFAAMLVSETDSPLSHQSAGVLHGMSLLFPDLARVHLTTGHKNGGRIETQRHLHSGRLEPADITVVDGIAVTSLEVTAVDIACSGNFFQGLAVFDSALRLGADRAKMSTLLDRRRRGVAVARKALAFADPLADNAGESWGRGQMILAELPIPRLQREYVDADGEFVAKVDYDWEGKLVGEFDGMRKYTKDLRDGETAFAAMKREKTREDGVRRLGPMMIRWVWADLRKNRMVPMVREWVERLKIRGDDSAAS</sequence>
<accession>H5TTV2</accession>
<gene>
    <name evidence="1" type="ORF">GOOTI_242_00240</name>
</gene>